<protein>
    <submittedName>
        <fullName evidence="2">Gliding motility-associated C-terminal domain-containing protein</fullName>
    </submittedName>
</protein>
<gene>
    <name evidence="2" type="ORF">ACFO5S_01885</name>
</gene>
<organism evidence="2 3">
    <name type="scientific">Flavobacterium branchiicola</name>
    <dbReference type="NCBI Taxonomy" id="1114875"/>
    <lineage>
        <taxon>Bacteria</taxon>
        <taxon>Pseudomonadati</taxon>
        <taxon>Bacteroidota</taxon>
        <taxon>Flavobacteriia</taxon>
        <taxon>Flavobacteriales</taxon>
        <taxon>Flavobacteriaceae</taxon>
        <taxon>Flavobacterium</taxon>
    </lineage>
</organism>
<dbReference type="EMBL" id="JBHSGV010000001">
    <property type="protein sequence ID" value="MFC4746177.1"/>
    <property type="molecule type" value="Genomic_DNA"/>
</dbReference>
<evidence type="ECO:0000259" key="1">
    <source>
        <dbReference type="Pfam" id="PF24346"/>
    </source>
</evidence>
<accession>A0ABV9P9L8</accession>
<feature type="domain" description="DUF7507" evidence="1">
    <location>
        <begin position="1264"/>
        <end position="1368"/>
    </location>
</feature>
<dbReference type="Proteomes" id="UP001595935">
    <property type="component" value="Unassembled WGS sequence"/>
</dbReference>
<sequence length="1488" mass="153342">FSNAVKLVTPDVPTITATAPTCSANGISTISNYVSGTVYTFDPAGPSVDNAGLISGMIVGTSYKVTAGNGSCTSASLNSFSNAAKLITPDVPTITSINQLTCSVNTGSFTISNYNNSYSYTITPAGATLDALTGIVTAPVGTYDVTATLSNCTSGISTVVIVSKICANDDNFGTKTSGATALNLGDVTSNDKLNGLAVTTTNTNVTPKIEGPLSVDADGNLTLAANTASGTYSIIYQICEEGSASANCDTTTASVIVANGLVANDDNFGTKTSGATALNLGDVTSNDKLNGLAVTTTNTNVTPKIEGPLSVDADGNLTLAPNTASGTYSIVYQICEEGSASANCDTATASVIVANGLVANDDNFGTKTSGATAINLGDVTSNDKLNGLAVTTTSTNVTPKIEGPLSVDVDANLTLAPNTASGTYSIVYQICEEGSVSANCDTATASVIVANGLVANDDNFGTKTSGATALNLGDVTSNDKLNGLAVTTANTNVTPKIEGPLSVDADGNLTLAANTASGTYSIIYQICEEGSASANCDTATATVIVANGLVANDDNFGTKTSGATALNLGDVTSNDKLNGLAVTTTNTNVTPKIEGPLSVDADGNLTLAANTASGTYSIIYQICEEGSASANCDTATASVIVANGLVANDDNFGTKTSGATALNLGDVTSNDKLNGLAVTTTNTNVTPKIEGPLSVDADGNLTLAANTASGTYSIIYQICEEGSASANCDTATATVVVKNVIKAVIETTLPINGSIGGTTASLTANDTLNGDFITIENNPGEVTLNIVGTLPTGLTLNANGTITVSPGTPKGDYNVEYTICETGSNPANCDSVISVVTVTAGNLVANPDTVTSVVGINIPQTIVNVFTNDTKNGLPLDPADVKLTNSTPDPKGYLTLNPDGTVTLAPNAPAGDYELTYTICEVLNLSNCKSNTVTVTVTAPIMTVTANSYCSNNVPYVRYNVKAENFTPNNLLTIKWIDSANNVVATQTNLPLSGDLLWPGAVIDSNGNGVDWPGWLLKNNQWIEGADGFENARANVTMEFSLNPTVNVIVNYPPATPQCNARPTFVIQANNDTDGPVDLNKGTNLSINIFNNDVLNGTIITPSNVVLTTTVPNSNLVLNADGTVAVKSGTPSGTYELTYQICEAANQSNCSQAVVKVTVLNSVDPKLPLIAKDDLDISVDGINGEIEFINVLDNDLLDGLPIKLIDVTITNNSPSPYFEFNPDGTVSVKPNTPGGNYALTYQICQKASSGNCTTATLNVFVEVPAIAIVKTATFNDENKNGIANAGETITYNFVVTNTGNVPLVDVKVIDPLPGVVVSGQPIDLAVNESNSTNFTASYTIKQSDINAGKVSNQASVSGNSVRGVKVDDVSDDAGVDGDKPTVLDLNGCQIKVFNAFSPNGDSKNARFYIQGLECYPDNTVEIYNRWGVLVFDIDGYNNEDRVFVGISAGRATVTQADGLPVGTYFYVLKYRDSESNQHEKSGYLYINK</sequence>
<dbReference type="Pfam" id="PF24346">
    <property type="entry name" value="DUF7507"/>
    <property type="match status" value="1"/>
</dbReference>
<name>A0ABV9P9L8_9FLAO</name>
<dbReference type="Pfam" id="PF13585">
    <property type="entry name" value="CHU_C"/>
    <property type="match status" value="1"/>
</dbReference>
<keyword evidence="3" id="KW-1185">Reference proteome</keyword>
<feature type="non-terminal residue" evidence="2">
    <location>
        <position position="1"/>
    </location>
</feature>
<evidence type="ECO:0000313" key="3">
    <source>
        <dbReference type="Proteomes" id="UP001595935"/>
    </source>
</evidence>
<dbReference type="RefSeq" id="WP_379731206.1">
    <property type="nucleotide sequence ID" value="NZ_JBHSGV010000001.1"/>
</dbReference>
<evidence type="ECO:0000313" key="2">
    <source>
        <dbReference type="EMBL" id="MFC4746177.1"/>
    </source>
</evidence>
<comment type="caution">
    <text evidence="2">The sequence shown here is derived from an EMBL/GenBank/DDBJ whole genome shotgun (WGS) entry which is preliminary data.</text>
</comment>
<reference evidence="3" key="1">
    <citation type="journal article" date="2019" name="Int. J. Syst. Evol. Microbiol.">
        <title>The Global Catalogue of Microorganisms (GCM) 10K type strain sequencing project: providing services to taxonomists for standard genome sequencing and annotation.</title>
        <authorList>
            <consortium name="The Broad Institute Genomics Platform"/>
            <consortium name="The Broad Institute Genome Sequencing Center for Infectious Disease"/>
            <person name="Wu L."/>
            <person name="Ma J."/>
        </authorList>
    </citation>
    <scope>NUCLEOTIDE SEQUENCE [LARGE SCALE GENOMIC DNA]</scope>
    <source>
        <strain evidence="3">WYCCWR 13023</strain>
    </source>
</reference>
<dbReference type="InterPro" id="IPR055354">
    <property type="entry name" value="DUF7507"/>
</dbReference>
<proteinExistence type="predicted"/>